<gene>
    <name evidence="4" type="ORF">SAMN05216495_10531</name>
</gene>
<dbReference type="GO" id="GO:0016491">
    <property type="term" value="F:oxidoreductase activity"/>
    <property type="evidence" value="ECO:0007669"/>
    <property type="project" value="UniProtKB-KW"/>
</dbReference>
<evidence type="ECO:0000259" key="3">
    <source>
        <dbReference type="Pfam" id="PF17147"/>
    </source>
</evidence>
<dbReference type="InterPro" id="IPR029061">
    <property type="entry name" value="THDP-binding"/>
</dbReference>
<organism evidence="4 5">
    <name type="scientific">Acidaminococcus fermentans</name>
    <dbReference type="NCBI Taxonomy" id="905"/>
    <lineage>
        <taxon>Bacteria</taxon>
        <taxon>Bacillati</taxon>
        <taxon>Bacillota</taxon>
        <taxon>Negativicutes</taxon>
        <taxon>Acidaminococcales</taxon>
        <taxon>Acidaminococcaceae</taxon>
        <taxon>Acidaminococcus</taxon>
    </lineage>
</organism>
<proteinExistence type="predicted"/>
<dbReference type="SUPFAM" id="SSF52518">
    <property type="entry name" value="Thiamin diphosphate-binding fold (THDP-binding)"/>
    <property type="match status" value="1"/>
</dbReference>
<reference evidence="4 5" key="1">
    <citation type="submission" date="2016-10" db="EMBL/GenBank/DDBJ databases">
        <authorList>
            <person name="Varghese N."/>
            <person name="Submissions S."/>
        </authorList>
    </citation>
    <scope>NUCLEOTIDE SEQUENCE [LARGE SCALE GENOMIC DNA]</scope>
    <source>
        <strain evidence="4 5">WCC6</strain>
    </source>
</reference>
<dbReference type="InterPro" id="IPR033412">
    <property type="entry name" value="PFOR_II"/>
</dbReference>
<dbReference type="AlphaFoldDB" id="A0A1H2VZ48"/>
<feature type="domain" description="Pyruvate:ferredoxin oxidoreductase core" evidence="3">
    <location>
        <begin position="278"/>
        <end position="372"/>
    </location>
</feature>
<dbReference type="PANTHER" id="PTHR43088">
    <property type="entry name" value="SUBUNIT OF PYRUVATE:FLAVODOXIN OXIDOREDUCTASE-RELATED"/>
    <property type="match status" value="1"/>
</dbReference>
<dbReference type="Pfam" id="PF01855">
    <property type="entry name" value="POR_N"/>
    <property type="match status" value="1"/>
</dbReference>
<evidence type="ECO:0000313" key="5">
    <source>
        <dbReference type="Proteomes" id="UP000182379"/>
    </source>
</evidence>
<name>A0A1H2VZ48_ACIFE</name>
<dbReference type="InterPro" id="IPR052368">
    <property type="entry name" value="2-oxoacid_oxidoreductase"/>
</dbReference>
<dbReference type="FunFam" id="3.40.50.970:FF:000022">
    <property type="entry name" value="2-oxoglutarate ferredoxin oxidoreductase alpha subunit"/>
    <property type="match status" value="1"/>
</dbReference>
<dbReference type="Proteomes" id="UP000182379">
    <property type="component" value="Unassembled WGS sequence"/>
</dbReference>
<dbReference type="PANTHER" id="PTHR43088:SF1">
    <property type="entry name" value="SUBUNIT OF PYRUVATE:FLAVODOXIN OXIDOREDUCTASE"/>
    <property type="match status" value="1"/>
</dbReference>
<evidence type="ECO:0000256" key="1">
    <source>
        <dbReference type="ARBA" id="ARBA00023002"/>
    </source>
</evidence>
<dbReference type="Gene3D" id="3.40.50.920">
    <property type="match status" value="1"/>
</dbReference>
<dbReference type="RefSeq" id="WP_074705296.1">
    <property type="nucleotide sequence ID" value="NZ_CALAKB010000006.1"/>
</dbReference>
<dbReference type="InterPro" id="IPR009014">
    <property type="entry name" value="Transketo_C/PFOR_II"/>
</dbReference>
<sequence length="381" mass="41503">MAKVEKKFMEGNEAMTAGAIAAGARFFAGYPISPSSEVAKAAAKELPRHGGIYIQMEDELSSMAALLGASLAGKKAFTATSGPGFSLMQENLGLGIMSELPCVLYNVQRSGPSTGAATKPAQGDLMQAKYGTHGDHSIIAISPSSVQDCYDLSITAFNLAEKYRTPVIFLADEVVGHLRETLTIREPEPDEIINRKAPATKNQADFRPYDYSSTEVAPMVAVGDRDLLMRTTGSTHDEKGEFCPSPENIDRVTHYLVDKIEKHVDDITITRKYQMDDADVVLISFGCSVRSSLSAIEILRKKGVKAGLLQLVTVWPMPEKEIRAALQQAKTVIVPELNLGQLAGEVRKYNDYGCKVLQANRTDGILLTPQQIVDVYEESEK</sequence>
<dbReference type="Pfam" id="PF17147">
    <property type="entry name" value="PFOR_II"/>
    <property type="match status" value="1"/>
</dbReference>
<feature type="domain" description="Pyruvate flavodoxin/ferredoxin oxidoreductase pyrimidine binding" evidence="2">
    <location>
        <begin position="18"/>
        <end position="240"/>
    </location>
</feature>
<dbReference type="CDD" id="cd07034">
    <property type="entry name" value="TPP_PYR_PFOR_IOR-alpha_like"/>
    <property type="match status" value="1"/>
</dbReference>
<accession>A0A1H2VZ48</accession>
<keyword evidence="1" id="KW-0560">Oxidoreductase</keyword>
<evidence type="ECO:0000313" key="4">
    <source>
        <dbReference type="EMBL" id="SDW73129.1"/>
    </source>
</evidence>
<dbReference type="InterPro" id="IPR002880">
    <property type="entry name" value="Pyrv_Fd/Flavodoxin_OxRdtase_N"/>
</dbReference>
<comment type="caution">
    <text evidence="4">The sequence shown here is derived from an EMBL/GenBank/DDBJ whole genome shotgun (WGS) entry which is preliminary data.</text>
</comment>
<dbReference type="EMBL" id="FNOP01000005">
    <property type="protein sequence ID" value="SDW73129.1"/>
    <property type="molecule type" value="Genomic_DNA"/>
</dbReference>
<dbReference type="SUPFAM" id="SSF52922">
    <property type="entry name" value="TK C-terminal domain-like"/>
    <property type="match status" value="1"/>
</dbReference>
<evidence type="ECO:0000259" key="2">
    <source>
        <dbReference type="Pfam" id="PF01855"/>
    </source>
</evidence>
<dbReference type="NCBIfam" id="NF006412">
    <property type="entry name" value="PRK08659.1"/>
    <property type="match status" value="1"/>
</dbReference>
<protein>
    <submittedName>
        <fullName evidence="4">2-oxoglutarate ferredoxin oxidoreductase subunit alpha</fullName>
    </submittedName>
</protein>
<dbReference type="Gene3D" id="3.40.50.970">
    <property type="match status" value="1"/>
</dbReference>